<sequence length="151" mass="16598">MTVIVNHTGITVKNLDRAESMFRDLFGFSTISRAPRDPAIIEAVIGVPGAEVEIVYMQNGPARIELLAYSAPNDRKDYRPRPVDLGSLHMAVNVTDMDEIAEKALAWPMDRVGHEVRIDAGPNEGARIAYFRTPEEGLIIELIQLPEGGAS</sequence>
<keyword evidence="1" id="KW-0479">Metal-binding</keyword>
<dbReference type="SUPFAM" id="SSF54593">
    <property type="entry name" value="Glyoxalase/Bleomycin resistance protein/Dihydroxybiphenyl dioxygenase"/>
    <property type="match status" value="1"/>
</dbReference>
<dbReference type="InterPro" id="IPR004360">
    <property type="entry name" value="Glyas_Fos-R_dOase_dom"/>
</dbReference>
<dbReference type="PROSITE" id="PS51819">
    <property type="entry name" value="VOC"/>
    <property type="match status" value="1"/>
</dbReference>
<dbReference type="GO" id="GO:0046872">
    <property type="term" value="F:metal ion binding"/>
    <property type="evidence" value="ECO:0007669"/>
    <property type="project" value="UniProtKB-KW"/>
</dbReference>
<dbReference type="GO" id="GO:0004493">
    <property type="term" value="F:methylmalonyl-CoA epimerase activity"/>
    <property type="evidence" value="ECO:0007669"/>
    <property type="project" value="TreeGrafter"/>
</dbReference>
<feature type="domain" description="VOC" evidence="2">
    <location>
        <begin position="4"/>
        <end position="145"/>
    </location>
</feature>
<reference evidence="3 4" key="1">
    <citation type="journal article" date="2013" name="PLoS ONE">
        <title>Poles Apart: Arctic and Antarctic Octadecabacter strains Share High Genome Plasticity and a New Type of Xanthorhodopsin.</title>
        <authorList>
            <person name="Vollmers J."/>
            <person name="Voget S."/>
            <person name="Dietrich S."/>
            <person name="Gollnow K."/>
            <person name="Smits M."/>
            <person name="Meyer K."/>
            <person name="Brinkhoff T."/>
            <person name="Simon M."/>
            <person name="Daniel R."/>
        </authorList>
    </citation>
    <scope>NUCLEOTIDE SEQUENCE [LARGE SCALE GENOMIC DNA]</scope>
    <source>
        <strain evidence="3 4">238</strain>
    </source>
</reference>
<dbReference type="Gene3D" id="3.10.180.10">
    <property type="entry name" value="2,3-Dihydroxybiphenyl 1,2-Dioxygenase, domain 1"/>
    <property type="match status" value="1"/>
</dbReference>
<evidence type="ECO:0000259" key="2">
    <source>
        <dbReference type="PROSITE" id="PS51819"/>
    </source>
</evidence>
<dbReference type="PANTHER" id="PTHR43048">
    <property type="entry name" value="METHYLMALONYL-COA EPIMERASE"/>
    <property type="match status" value="1"/>
</dbReference>
<dbReference type="OrthoDB" id="8077127at2"/>
<dbReference type="HOGENOM" id="CLU_046006_2_2_5"/>
<organism evidence="3 4">
    <name type="scientific">Octadecabacter arcticus 238</name>
    <dbReference type="NCBI Taxonomy" id="391616"/>
    <lineage>
        <taxon>Bacteria</taxon>
        <taxon>Pseudomonadati</taxon>
        <taxon>Pseudomonadota</taxon>
        <taxon>Alphaproteobacteria</taxon>
        <taxon>Rhodobacterales</taxon>
        <taxon>Roseobacteraceae</taxon>
        <taxon>Octadecabacter</taxon>
    </lineage>
</organism>
<dbReference type="AlphaFoldDB" id="M9RQ15"/>
<protein>
    <submittedName>
        <fullName evidence="3">Putative glyoxylase family protein</fullName>
    </submittedName>
</protein>
<evidence type="ECO:0000313" key="3">
    <source>
        <dbReference type="EMBL" id="AGI72486.1"/>
    </source>
</evidence>
<dbReference type="STRING" id="391616.OA238_c24280"/>
<dbReference type="InterPro" id="IPR037523">
    <property type="entry name" value="VOC_core"/>
</dbReference>
<dbReference type="GO" id="GO:0046491">
    <property type="term" value="P:L-methylmalonyl-CoA metabolic process"/>
    <property type="evidence" value="ECO:0007669"/>
    <property type="project" value="TreeGrafter"/>
</dbReference>
<dbReference type="EMBL" id="CP003742">
    <property type="protein sequence ID" value="AGI72486.1"/>
    <property type="molecule type" value="Genomic_DNA"/>
</dbReference>
<dbReference type="InterPro" id="IPR029068">
    <property type="entry name" value="Glyas_Bleomycin-R_OHBP_Dase"/>
</dbReference>
<evidence type="ECO:0000313" key="4">
    <source>
        <dbReference type="Proteomes" id="UP000004688"/>
    </source>
</evidence>
<proteinExistence type="predicted"/>
<dbReference type="KEGG" id="oar:OA238_c24280"/>
<name>M9RQ15_9RHOB</name>
<dbReference type="PANTHER" id="PTHR43048:SF3">
    <property type="entry name" value="METHYLMALONYL-COA EPIMERASE, MITOCHONDRIAL"/>
    <property type="match status" value="1"/>
</dbReference>
<evidence type="ECO:0000256" key="1">
    <source>
        <dbReference type="ARBA" id="ARBA00022723"/>
    </source>
</evidence>
<dbReference type="eggNOG" id="COG0346">
    <property type="taxonomic scope" value="Bacteria"/>
</dbReference>
<gene>
    <name evidence="3" type="ORF">OA238_c24280</name>
</gene>
<dbReference type="InterPro" id="IPR051785">
    <property type="entry name" value="MMCE/EMCE_epimerase"/>
</dbReference>
<keyword evidence="4" id="KW-1185">Reference proteome</keyword>
<dbReference type="Proteomes" id="UP000004688">
    <property type="component" value="Chromosome"/>
</dbReference>
<dbReference type="RefSeq" id="WP_015495563.1">
    <property type="nucleotide sequence ID" value="NC_020908.1"/>
</dbReference>
<accession>M9RQ15</accession>
<dbReference type="Pfam" id="PF00903">
    <property type="entry name" value="Glyoxalase"/>
    <property type="match status" value="1"/>
</dbReference>